<dbReference type="EMBL" id="CP001737">
    <property type="protein sequence ID" value="ACV77215.1"/>
    <property type="molecule type" value="Genomic_DNA"/>
</dbReference>
<reference evidence="1 2" key="2">
    <citation type="journal article" date="2010" name="Stand. Genomic Sci.">
        <title>Complete genome sequence of Nakamurella multipartita type strain (Y-104).</title>
        <authorList>
            <person name="Tice H."/>
            <person name="Mayilraj S."/>
            <person name="Sims D."/>
            <person name="Lapidus A."/>
            <person name="Nolan M."/>
            <person name="Lucas S."/>
            <person name="Glavina Del Rio T."/>
            <person name="Copeland A."/>
            <person name="Cheng J.F."/>
            <person name="Meincke L."/>
            <person name="Bruce D."/>
            <person name="Goodwin L."/>
            <person name="Pitluck S."/>
            <person name="Ivanova N."/>
            <person name="Mavromatis K."/>
            <person name="Ovchinnikova G."/>
            <person name="Pati A."/>
            <person name="Chen A."/>
            <person name="Palaniappan K."/>
            <person name="Land M."/>
            <person name="Hauser L."/>
            <person name="Chang Y.J."/>
            <person name="Jeffries C.D."/>
            <person name="Detter J.C."/>
            <person name="Brettin T."/>
            <person name="Rohde M."/>
            <person name="Goker M."/>
            <person name="Bristow J."/>
            <person name="Eisen J.A."/>
            <person name="Markowitz V."/>
            <person name="Hugenholtz P."/>
            <person name="Kyrpides N.C."/>
            <person name="Klenk H.P."/>
            <person name="Chen F."/>
        </authorList>
    </citation>
    <scope>NUCLEOTIDE SEQUENCE [LARGE SCALE GENOMIC DNA]</scope>
    <source>
        <strain evidence="2">ATCC 700099 / DSM 44233 / CIP 104796 / JCM 9543 / NBRC 105858 / Y-104</strain>
    </source>
</reference>
<evidence type="ECO:0000313" key="2">
    <source>
        <dbReference type="Proteomes" id="UP000002218"/>
    </source>
</evidence>
<dbReference type="STRING" id="479431.Namu_0804"/>
<sequence>MVPDLAGWTPIARGQDDVIARPQLLAAGLTRSQVSRYLANRRWQVLFPGVYLTHTGPVSRRSVAWAGLLYAGAGAALSHGTALWWDGIVDEPPGAIDLTIPSARRVAPQPGLRVHRSSAIAARTHPSRVPARTRIEESVLDHLESAEAQGVIDVLTRATQRRLTTAPRLRAALAQRARHPQRSLIAQILADVDVGAASPLEHRYLRDVERPHALPPATRNQADRTGAGNRYHDVRYRTWAVVVELDGRAAHPITEAFRDLRRDNSLVLAGETVLRFGWVDVATRPCAVAGQVGQVLRRGGWAGRPRPCGPRCGIADAA</sequence>
<dbReference type="eggNOG" id="COG5340">
    <property type="taxonomic scope" value="Bacteria"/>
</dbReference>
<name>C8X9E7_NAKMY</name>
<evidence type="ECO:0000313" key="1">
    <source>
        <dbReference type="EMBL" id="ACV77215.1"/>
    </source>
</evidence>
<accession>C8X9E7</accession>
<dbReference type="AlphaFoldDB" id="C8X9E7"/>
<keyword evidence="2" id="KW-1185">Reference proteome</keyword>
<dbReference type="Proteomes" id="UP000002218">
    <property type="component" value="Chromosome"/>
</dbReference>
<dbReference type="KEGG" id="nml:Namu_0804"/>
<gene>
    <name evidence="1" type="ordered locus">Namu_0804</name>
</gene>
<dbReference type="HOGENOM" id="CLU_052626_3_0_11"/>
<proteinExistence type="predicted"/>
<dbReference type="RefSeq" id="WP_015746131.1">
    <property type="nucleotide sequence ID" value="NC_013235.1"/>
</dbReference>
<organism evidence="1 2">
    <name type="scientific">Nakamurella multipartita (strain ATCC 700099 / DSM 44233 / CIP 104796 / JCM 9543 / NBRC 105858 / Y-104)</name>
    <name type="common">Microsphaera multipartita</name>
    <dbReference type="NCBI Taxonomy" id="479431"/>
    <lineage>
        <taxon>Bacteria</taxon>
        <taxon>Bacillati</taxon>
        <taxon>Actinomycetota</taxon>
        <taxon>Actinomycetes</taxon>
        <taxon>Nakamurellales</taxon>
        <taxon>Nakamurellaceae</taxon>
        <taxon>Nakamurella</taxon>
    </lineage>
</organism>
<evidence type="ECO:0008006" key="3">
    <source>
        <dbReference type="Google" id="ProtNLM"/>
    </source>
</evidence>
<protein>
    <recommendedName>
        <fullName evidence="3">DUF559 domain-containing protein</fullName>
    </recommendedName>
</protein>
<dbReference type="InParanoid" id="C8X9E7"/>
<reference evidence="2" key="1">
    <citation type="submission" date="2009-09" db="EMBL/GenBank/DDBJ databases">
        <title>The complete genome of Nakamurella multipartita DSM 44233.</title>
        <authorList>
            <consortium name="US DOE Joint Genome Institute (JGI-PGF)"/>
            <person name="Lucas S."/>
            <person name="Copeland A."/>
            <person name="Lapidus A."/>
            <person name="Glavina del Rio T."/>
            <person name="Dalin E."/>
            <person name="Tice H."/>
            <person name="Bruce D."/>
            <person name="Goodwin L."/>
            <person name="Pitluck S."/>
            <person name="Kyrpides N."/>
            <person name="Mavromatis K."/>
            <person name="Ivanova N."/>
            <person name="Ovchinnikova G."/>
            <person name="Sims D."/>
            <person name="Meincke L."/>
            <person name="Brettin T."/>
            <person name="Detter J.C."/>
            <person name="Han C."/>
            <person name="Larimer F."/>
            <person name="Land M."/>
            <person name="Hauser L."/>
            <person name="Markowitz V."/>
            <person name="Cheng J.-F."/>
            <person name="Hugenholtz P."/>
            <person name="Woyke T."/>
            <person name="Wu D."/>
            <person name="Klenk H.-P."/>
            <person name="Eisen J.A."/>
        </authorList>
    </citation>
    <scope>NUCLEOTIDE SEQUENCE [LARGE SCALE GENOMIC DNA]</scope>
    <source>
        <strain evidence="2">ATCC 700099 / DSM 44233 / CIP 104796 / JCM 9543 / NBRC 105858 / Y-104</strain>
    </source>
</reference>